<dbReference type="PANTHER" id="PTHR45832">
    <property type="entry name" value="SERINE/THREONINE-PROTEIN KINASE SAMKA-RELATED-RELATED"/>
    <property type="match status" value="1"/>
</dbReference>
<sequence>MNCSGRLLPVLNACAPVCVRYLQALYLIATNGKPEIKDADKLSSEFRDFLDCCLEVDVEKRATAHDLLKTENDVVKEDHTAPEFILTKMNNSSYKRKRTHFKGLCAYASKLQKTSDGSYFDLTASRTQPSEAEDTALLELKTFDDFEQTTLLSFLEIPLKSFLTALTMASLAKNTSHNTITAEANIPRFRSINSTFNQPTKCPLISINELQSTR</sequence>
<reference evidence="5" key="1">
    <citation type="journal article" date="2013" name="Nature">
        <title>The genomes of four tapeworm species reveal adaptations to parasitism.</title>
        <authorList>
            <person name="Tsai I.J."/>
            <person name="Zarowiecki M."/>
            <person name="Holroyd N."/>
            <person name="Garciarrubio A."/>
            <person name="Sanchez-Flores A."/>
            <person name="Brooks K.L."/>
            <person name="Tracey A."/>
            <person name="Bobes R.J."/>
            <person name="Fragoso G."/>
            <person name="Sciutto E."/>
            <person name="Aslett M."/>
            <person name="Beasley H."/>
            <person name="Bennett H.M."/>
            <person name="Cai J."/>
            <person name="Camicia F."/>
            <person name="Clark R."/>
            <person name="Cucher M."/>
            <person name="De Silva N."/>
            <person name="Day T.A."/>
            <person name="Deplazes P."/>
            <person name="Estrada K."/>
            <person name="Fernandez C."/>
            <person name="Holland P.W."/>
            <person name="Hou J."/>
            <person name="Hu S."/>
            <person name="Huckvale T."/>
            <person name="Hung S.S."/>
            <person name="Kamenetzky L."/>
            <person name="Keane J.A."/>
            <person name="Kiss F."/>
            <person name="Koziol U."/>
            <person name="Lambert O."/>
            <person name="Liu K."/>
            <person name="Luo X."/>
            <person name="Luo Y."/>
            <person name="Macchiaroli N."/>
            <person name="Nichol S."/>
            <person name="Paps J."/>
            <person name="Parkinson J."/>
            <person name="Pouchkina-Stantcheva N."/>
            <person name="Riddiford N."/>
            <person name="Rosenzvit M."/>
            <person name="Salinas G."/>
            <person name="Wasmuth J.D."/>
            <person name="Zamanian M."/>
            <person name="Zheng Y."/>
            <person name="Cai X."/>
            <person name="Soberon X."/>
            <person name="Olson P.D."/>
            <person name="Laclette J.P."/>
            <person name="Brehm K."/>
            <person name="Berriman M."/>
            <person name="Garciarrubio A."/>
            <person name="Bobes R.J."/>
            <person name="Fragoso G."/>
            <person name="Sanchez-Flores A."/>
            <person name="Estrada K."/>
            <person name="Cevallos M.A."/>
            <person name="Morett E."/>
            <person name="Gonzalez V."/>
            <person name="Portillo T."/>
            <person name="Ochoa-Leyva A."/>
            <person name="Jose M.V."/>
            <person name="Sciutto E."/>
            <person name="Landa A."/>
            <person name="Jimenez L."/>
            <person name="Valdes V."/>
            <person name="Carrero J.C."/>
            <person name="Larralde C."/>
            <person name="Morales-Montor J."/>
            <person name="Limon-Lason J."/>
            <person name="Soberon X."/>
            <person name="Laclette J.P."/>
        </authorList>
    </citation>
    <scope>NUCLEOTIDE SEQUENCE [LARGE SCALE GENOMIC DNA]</scope>
</reference>
<dbReference type="OrthoDB" id="1022360at2759"/>
<dbReference type="Proteomes" id="UP000017246">
    <property type="component" value="Unassembled WGS sequence"/>
</dbReference>
<dbReference type="STRING" id="6211.A0A068XTQ5"/>
<keyword evidence="6" id="KW-1185">Reference proteome</keyword>
<protein>
    <recommendedName>
        <fullName evidence="2">non-specific serine/threonine protein kinase</fullName>
        <ecNumber evidence="2">2.7.11.1</ecNumber>
    </recommendedName>
</protein>
<evidence type="ECO:0000256" key="4">
    <source>
        <dbReference type="ARBA" id="ARBA00022840"/>
    </source>
</evidence>
<dbReference type="InterPro" id="IPR011009">
    <property type="entry name" value="Kinase-like_dom_sf"/>
</dbReference>
<evidence type="ECO:0000313" key="5">
    <source>
        <dbReference type="EMBL" id="CDS35725.1"/>
    </source>
</evidence>
<dbReference type="PANTHER" id="PTHR45832:SF22">
    <property type="entry name" value="SERINE_THREONINE-PROTEIN KINASE SAMKA-RELATED"/>
    <property type="match status" value="1"/>
</dbReference>
<keyword evidence="3" id="KW-0547">Nucleotide-binding</keyword>
<dbReference type="AlphaFoldDB" id="A0A068XTQ5"/>
<keyword evidence="5" id="KW-0418">Kinase</keyword>
<dbReference type="EC" id="2.7.11.1" evidence="2"/>
<comment type="similarity">
    <text evidence="1">Belongs to the protein kinase superfamily. STE Ser/Thr protein kinase family. STE20 subfamily.</text>
</comment>
<dbReference type="SUPFAM" id="SSF56112">
    <property type="entry name" value="Protein kinase-like (PK-like)"/>
    <property type="match status" value="1"/>
</dbReference>
<accession>A0A068XTQ5</accession>
<dbReference type="eggNOG" id="KOG0578">
    <property type="taxonomic scope" value="Eukaryota"/>
</dbReference>
<dbReference type="GO" id="GO:0005524">
    <property type="term" value="F:ATP binding"/>
    <property type="evidence" value="ECO:0007669"/>
    <property type="project" value="UniProtKB-KW"/>
</dbReference>
<reference evidence="5" key="2">
    <citation type="submission" date="2015-11" db="EMBL/GenBank/DDBJ databases">
        <authorList>
            <person name="Zhang Y."/>
            <person name="Guo Z."/>
        </authorList>
    </citation>
    <scope>NUCLEOTIDE SEQUENCE</scope>
</reference>
<evidence type="ECO:0000256" key="2">
    <source>
        <dbReference type="ARBA" id="ARBA00012513"/>
    </source>
</evidence>
<evidence type="ECO:0000313" key="6">
    <source>
        <dbReference type="Proteomes" id="UP000017246"/>
    </source>
</evidence>
<dbReference type="InterPro" id="IPR051931">
    <property type="entry name" value="PAK3-like"/>
</dbReference>
<gene>
    <name evidence="5" type="ORF">EmuJ_001167000</name>
</gene>
<dbReference type="EMBL" id="LN902841">
    <property type="protein sequence ID" value="CDS35725.1"/>
    <property type="molecule type" value="Genomic_DNA"/>
</dbReference>
<proteinExistence type="inferred from homology"/>
<evidence type="ECO:0000256" key="1">
    <source>
        <dbReference type="ARBA" id="ARBA00008874"/>
    </source>
</evidence>
<dbReference type="Gene3D" id="1.10.510.10">
    <property type="entry name" value="Transferase(Phosphotransferase) domain 1"/>
    <property type="match status" value="1"/>
</dbReference>
<evidence type="ECO:0000256" key="3">
    <source>
        <dbReference type="ARBA" id="ARBA00022741"/>
    </source>
</evidence>
<name>A0A068XTQ5_ECHMU</name>
<dbReference type="GO" id="GO:0004674">
    <property type="term" value="F:protein serine/threonine kinase activity"/>
    <property type="evidence" value="ECO:0007669"/>
    <property type="project" value="UniProtKB-EC"/>
</dbReference>
<organism evidence="5 6">
    <name type="scientific">Echinococcus multilocularis</name>
    <name type="common">Fox tapeworm</name>
    <dbReference type="NCBI Taxonomy" id="6211"/>
    <lineage>
        <taxon>Eukaryota</taxon>
        <taxon>Metazoa</taxon>
        <taxon>Spiralia</taxon>
        <taxon>Lophotrochozoa</taxon>
        <taxon>Platyhelminthes</taxon>
        <taxon>Cestoda</taxon>
        <taxon>Eucestoda</taxon>
        <taxon>Cyclophyllidea</taxon>
        <taxon>Taeniidae</taxon>
        <taxon>Echinococcus</taxon>
    </lineage>
</organism>
<keyword evidence="5" id="KW-0808">Transferase</keyword>
<keyword evidence="4" id="KW-0067">ATP-binding</keyword>